<dbReference type="AlphaFoldDB" id="A0A218X830"/>
<feature type="compositionally biased region" description="Polar residues" evidence="1">
    <location>
        <begin position="1"/>
        <end position="11"/>
    </location>
</feature>
<evidence type="ECO:0000313" key="2">
    <source>
        <dbReference type="EMBL" id="OWM81107.1"/>
    </source>
</evidence>
<dbReference type="EMBL" id="MTKT01002214">
    <property type="protein sequence ID" value="OWM81107.1"/>
    <property type="molecule type" value="Genomic_DNA"/>
</dbReference>
<gene>
    <name evidence="2" type="ORF">CDL15_Pgr007138</name>
</gene>
<comment type="caution">
    <text evidence="2">The sequence shown here is derived from an EMBL/GenBank/DDBJ whole genome shotgun (WGS) entry which is preliminary data.</text>
</comment>
<protein>
    <submittedName>
        <fullName evidence="2">Uncharacterized protein</fullName>
    </submittedName>
</protein>
<sequence length="92" mass="9826">MSEFQVQSGTNCLERGRRGEEGPAADAAGGGVADIDGVLQLVEPALEDAESEEQPDEYHHQYQARAQHAHPAPAAHLLLLLPPPPPPPGMMR</sequence>
<evidence type="ECO:0000256" key="1">
    <source>
        <dbReference type="SAM" id="MobiDB-lite"/>
    </source>
</evidence>
<feature type="region of interest" description="Disordered" evidence="1">
    <location>
        <begin position="1"/>
        <end position="69"/>
    </location>
</feature>
<proteinExistence type="predicted"/>
<reference evidence="3" key="1">
    <citation type="journal article" date="2017" name="Plant J.">
        <title>The pomegranate (Punica granatum L.) genome and the genomics of punicalagin biosynthesis.</title>
        <authorList>
            <person name="Qin G."/>
            <person name="Xu C."/>
            <person name="Ming R."/>
            <person name="Tang H."/>
            <person name="Guyot R."/>
            <person name="Kramer E.M."/>
            <person name="Hu Y."/>
            <person name="Yi X."/>
            <person name="Qi Y."/>
            <person name="Xu X."/>
            <person name="Gao Z."/>
            <person name="Pan H."/>
            <person name="Jian J."/>
            <person name="Tian Y."/>
            <person name="Yue Z."/>
            <person name="Xu Y."/>
        </authorList>
    </citation>
    <scope>NUCLEOTIDE SEQUENCE [LARGE SCALE GENOMIC DNA]</scope>
    <source>
        <strain evidence="3">cv. Dabenzi</strain>
    </source>
</reference>
<feature type="compositionally biased region" description="Acidic residues" evidence="1">
    <location>
        <begin position="45"/>
        <end position="55"/>
    </location>
</feature>
<feature type="compositionally biased region" description="Low complexity" evidence="1">
    <location>
        <begin position="22"/>
        <end position="37"/>
    </location>
</feature>
<accession>A0A218X830</accession>
<organism evidence="2 3">
    <name type="scientific">Punica granatum</name>
    <name type="common">Pomegranate</name>
    <dbReference type="NCBI Taxonomy" id="22663"/>
    <lineage>
        <taxon>Eukaryota</taxon>
        <taxon>Viridiplantae</taxon>
        <taxon>Streptophyta</taxon>
        <taxon>Embryophyta</taxon>
        <taxon>Tracheophyta</taxon>
        <taxon>Spermatophyta</taxon>
        <taxon>Magnoliopsida</taxon>
        <taxon>eudicotyledons</taxon>
        <taxon>Gunneridae</taxon>
        <taxon>Pentapetalae</taxon>
        <taxon>rosids</taxon>
        <taxon>malvids</taxon>
        <taxon>Myrtales</taxon>
        <taxon>Lythraceae</taxon>
        <taxon>Punica</taxon>
    </lineage>
</organism>
<evidence type="ECO:0000313" key="3">
    <source>
        <dbReference type="Proteomes" id="UP000197138"/>
    </source>
</evidence>
<name>A0A218X830_PUNGR</name>
<dbReference type="Proteomes" id="UP000197138">
    <property type="component" value="Unassembled WGS sequence"/>
</dbReference>